<dbReference type="Proteomes" id="UP000287233">
    <property type="component" value="Chromosome"/>
</dbReference>
<dbReference type="CDD" id="cd06261">
    <property type="entry name" value="TM_PBP2"/>
    <property type="match status" value="1"/>
</dbReference>
<feature type="transmembrane region" description="Helical" evidence="7">
    <location>
        <begin position="227"/>
        <end position="253"/>
    </location>
</feature>
<evidence type="ECO:0000256" key="5">
    <source>
        <dbReference type="ARBA" id="ARBA00022989"/>
    </source>
</evidence>
<dbReference type="Pfam" id="PF19300">
    <property type="entry name" value="BPD_transp_1_N"/>
    <property type="match status" value="1"/>
</dbReference>
<dbReference type="GO" id="GO:0005886">
    <property type="term" value="C:plasma membrane"/>
    <property type="evidence" value="ECO:0007669"/>
    <property type="project" value="UniProtKB-SubCell"/>
</dbReference>
<evidence type="ECO:0000256" key="7">
    <source>
        <dbReference type="RuleBase" id="RU363032"/>
    </source>
</evidence>
<dbReference type="SUPFAM" id="SSF161098">
    <property type="entry name" value="MetI-like"/>
    <property type="match status" value="1"/>
</dbReference>
<feature type="transmembrane region" description="Helical" evidence="7">
    <location>
        <begin position="101"/>
        <end position="121"/>
    </location>
</feature>
<evidence type="ECO:0000313" key="9">
    <source>
        <dbReference type="EMBL" id="QAA76019.1"/>
    </source>
</evidence>
<dbReference type="Gene3D" id="1.10.3720.10">
    <property type="entry name" value="MetI-like"/>
    <property type="match status" value="1"/>
</dbReference>
<evidence type="ECO:0000256" key="4">
    <source>
        <dbReference type="ARBA" id="ARBA00022692"/>
    </source>
</evidence>
<feature type="domain" description="ABC transmembrane type-1" evidence="8">
    <location>
        <begin position="95"/>
        <end position="292"/>
    </location>
</feature>
<keyword evidence="3" id="KW-1003">Cell membrane</keyword>
<evidence type="ECO:0000256" key="1">
    <source>
        <dbReference type="ARBA" id="ARBA00004651"/>
    </source>
</evidence>
<evidence type="ECO:0000256" key="6">
    <source>
        <dbReference type="ARBA" id="ARBA00023136"/>
    </source>
</evidence>
<feature type="transmembrane region" description="Helical" evidence="7">
    <location>
        <begin position="174"/>
        <end position="192"/>
    </location>
</feature>
<dbReference type="InterPro" id="IPR045621">
    <property type="entry name" value="BPD_transp_1_N"/>
</dbReference>
<dbReference type="EMBL" id="CP034928">
    <property type="protein sequence ID" value="QAA76019.1"/>
    <property type="molecule type" value="Genomic_DNA"/>
</dbReference>
<keyword evidence="2 7" id="KW-0813">Transport</keyword>
<dbReference type="PANTHER" id="PTHR43163">
    <property type="entry name" value="DIPEPTIDE TRANSPORT SYSTEM PERMEASE PROTEIN DPPB-RELATED"/>
    <property type="match status" value="1"/>
</dbReference>
<dbReference type="InterPro" id="IPR035906">
    <property type="entry name" value="MetI-like_sf"/>
</dbReference>
<comment type="subcellular location">
    <subcellularLocation>
        <location evidence="1 7">Cell membrane</location>
        <topology evidence="1 7">Multi-pass membrane protein</topology>
    </subcellularLocation>
</comment>
<accession>A0A410FS27</accession>
<protein>
    <submittedName>
        <fullName evidence="9">Dipeptide transport system permease protein DppB</fullName>
    </submittedName>
</protein>
<proteinExistence type="inferred from homology"/>
<evidence type="ECO:0000313" key="10">
    <source>
        <dbReference type="Proteomes" id="UP000287233"/>
    </source>
</evidence>
<keyword evidence="6 7" id="KW-0472">Membrane</keyword>
<keyword evidence="4 7" id="KW-0812">Transmembrane</keyword>
<comment type="similarity">
    <text evidence="7">Belongs to the binding-protein-dependent transport system permease family.</text>
</comment>
<name>A0A410FS27_BIPS1</name>
<dbReference type="InterPro" id="IPR000515">
    <property type="entry name" value="MetI-like"/>
</dbReference>
<evidence type="ECO:0000256" key="2">
    <source>
        <dbReference type="ARBA" id="ARBA00022448"/>
    </source>
</evidence>
<evidence type="ECO:0000256" key="3">
    <source>
        <dbReference type="ARBA" id="ARBA00022475"/>
    </source>
</evidence>
<dbReference type="Pfam" id="PF00528">
    <property type="entry name" value="BPD_transp_1"/>
    <property type="match status" value="1"/>
</dbReference>
<feature type="transmembrane region" description="Helical" evidence="7">
    <location>
        <begin position="133"/>
        <end position="154"/>
    </location>
</feature>
<dbReference type="GO" id="GO:0055085">
    <property type="term" value="P:transmembrane transport"/>
    <property type="evidence" value="ECO:0007669"/>
    <property type="project" value="InterPro"/>
</dbReference>
<dbReference type="PROSITE" id="PS50928">
    <property type="entry name" value="ABC_TM1"/>
    <property type="match status" value="1"/>
</dbReference>
<dbReference type="AlphaFoldDB" id="A0A410FS27"/>
<evidence type="ECO:0000259" key="8">
    <source>
        <dbReference type="PROSITE" id="PS50928"/>
    </source>
</evidence>
<keyword evidence="5 7" id="KW-1133">Transmembrane helix</keyword>
<reference evidence="10" key="1">
    <citation type="submission" date="2018-12" db="EMBL/GenBank/DDBJ databases">
        <title>Complete genome sequence of an uncultured bacterium of the candidate phylum Bipolaricaulota.</title>
        <authorList>
            <person name="Kadnikov V.V."/>
            <person name="Mardanov A.V."/>
            <person name="Beletsky A.V."/>
            <person name="Frank Y.A."/>
            <person name="Karnachuk O.V."/>
            <person name="Ravin N.V."/>
        </authorList>
    </citation>
    <scope>NUCLEOTIDE SEQUENCE [LARGE SCALE GENOMIC DNA]</scope>
</reference>
<dbReference type="PANTHER" id="PTHR43163:SF6">
    <property type="entry name" value="DIPEPTIDE TRANSPORT SYSTEM PERMEASE PROTEIN DPPB-RELATED"/>
    <property type="match status" value="1"/>
</dbReference>
<sequence length="306" mass="33356">MLSYIVRRLLLAIPVLLGVVTLVFLALRLIPGDPALVMAGEAAPQEVVARIRTQLGLDRPLTVQYGIYIWNLLRGDLGRSARTRRPVTQELGFRLPATLELASASMAIAILLGLTAGIISATRQYSVLDYGTMVGALMGISIPVFWFGLMAMWIFSVRLGWFPVGGRGTLRHLVLPAVTLGAMATGMIARMTRSSMLEILRQDYIRTGRAKGLTERAVTLRHALRNALIPVVTVVGLQFGGLLAGSVLTETVFTWPGVGRLMVDSITNRDYPVVQGAVLVIALIFIGVNLLVDLAYSFVDPRIRYD</sequence>
<organism evidence="9 10">
    <name type="scientific">Bipolaricaulis sibiricus</name>
    <dbReference type="NCBI Taxonomy" id="2501609"/>
    <lineage>
        <taxon>Bacteria</taxon>
        <taxon>Candidatus Bipolaricaulota</taxon>
        <taxon>Candidatus Bipolaricaulia</taxon>
        <taxon>Candidatus Bipolaricaulales</taxon>
        <taxon>Candidatus Bipolaricaulaceae</taxon>
        <taxon>Candidatus Bipolaricaulis</taxon>
    </lineage>
</organism>
<dbReference type="KEGG" id="bih:BIP78_0251"/>
<feature type="transmembrane region" description="Helical" evidence="7">
    <location>
        <begin position="273"/>
        <end position="296"/>
    </location>
</feature>
<gene>
    <name evidence="9" type="ORF">BIP78_0251</name>
</gene>